<name>A0A2G2Z1F5_CAPAN</name>
<evidence type="ECO:0000313" key="3">
    <source>
        <dbReference type="Proteomes" id="UP000222542"/>
    </source>
</evidence>
<comment type="caution">
    <text evidence="2">The sequence shown here is derived from an EMBL/GenBank/DDBJ whole genome shotgun (WGS) entry which is preliminary data.</text>
</comment>
<proteinExistence type="predicted"/>
<dbReference type="InterPro" id="IPR046342">
    <property type="entry name" value="CBS_dom_sf"/>
</dbReference>
<reference evidence="2 3" key="1">
    <citation type="journal article" date="2014" name="Nat. Genet.">
        <title>Genome sequence of the hot pepper provides insights into the evolution of pungency in Capsicum species.</title>
        <authorList>
            <person name="Kim S."/>
            <person name="Park M."/>
            <person name="Yeom S.I."/>
            <person name="Kim Y.M."/>
            <person name="Lee J.M."/>
            <person name="Lee H.A."/>
            <person name="Seo E."/>
            <person name="Choi J."/>
            <person name="Cheong K."/>
            <person name="Kim K.T."/>
            <person name="Jung K."/>
            <person name="Lee G.W."/>
            <person name="Oh S.K."/>
            <person name="Bae C."/>
            <person name="Kim S.B."/>
            <person name="Lee H.Y."/>
            <person name="Kim S.Y."/>
            <person name="Kim M.S."/>
            <person name="Kang B.C."/>
            <person name="Jo Y.D."/>
            <person name="Yang H.B."/>
            <person name="Jeong H.J."/>
            <person name="Kang W.H."/>
            <person name="Kwon J.K."/>
            <person name="Shin C."/>
            <person name="Lim J.Y."/>
            <person name="Park J.H."/>
            <person name="Huh J.H."/>
            <person name="Kim J.S."/>
            <person name="Kim B.D."/>
            <person name="Cohen O."/>
            <person name="Paran I."/>
            <person name="Suh M.C."/>
            <person name="Lee S.B."/>
            <person name="Kim Y.K."/>
            <person name="Shin Y."/>
            <person name="Noh S.J."/>
            <person name="Park J."/>
            <person name="Seo Y.S."/>
            <person name="Kwon S.Y."/>
            <person name="Kim H.A."/>
            <person name="Park J.M."/>
            <person name="Kim H.J."/>
            <person name="Choi S.B."/>
            <person name="Bosland P.W."/>
            <person name="Reeves G."/>
            <person name="Jo S.H."/>
            <person name="Lee B.W."/>
            <person name="Cho H.T."/>
            <person name="Choi H.S."/>
            <person name="Lee M.S."/>
            <person name="Yu Y."/>
            <person name="Do Choi Y."/>
            <person name="Park B.S."/>
            <person name="van Deynze A."/>
            <person name="Ashrafi H."/>
            <person name="Hill T."/>
            <person name="Kim W.T."/>
            <person name="Pai H.S."/>
            <person name="Ahn H.K."/>
            <person name="Yeam I."/>
            <person name="Giovannoni J.J."/>
            <person name="Rose J.K."/>
            <person name="Sorensen I."/>
            <person name="Lee S.J."/>
            <person name="Kim R.W."/>
            <person name="Choi I.Y."/>
            <person name="Choi B.S."/>
            <person name="Lim J.S."/>
            <person name="Lee Y.H."/>
            <person name="Choi D."/>
        </authorList>
    </citation>
    <scope>NUCLEOTIDE SEQUENCE [LARGE SCALE GENOMIC DNA]</scope>
    <source>
        <strain evidence="3">cv. CM334</strain>
    </source>
</reference>
<reference evidence="2 3" key="2">
    <citation type="journal article" date="2017" name="Genome Biol.">
        <title>New reference genome sequences of hot pepper reveal the massive evolution of plant disease-resistance genes by retroduplication.</title>
        <authorList>
            <person name="Kim S."/>
            <person name="Park J."/>
            <person name="Yeom S.I."/>
            <person name="Kim Y.M."/>
            <person name="Seo E."/>
            <person name="Kim K.T."/>
            <person name="Kim M.S."/>
            <person name="Lee J.M."/>
            <person name="Cheong K."/>
            <person name="Shin H.S."/>
            <person name="Kim S.B."/>
            <person name="Han K."/>
            <person name="Lee J."/>
            <person name="Park M."/>
            <person name="Lee H.A."/>
            <person name="Lee H.Y."/>
            <person name="Lee Y."/>
            <person name="Oh S."/>
            <person name="Lee J.H."/>
            <person name="Choi E."/>
            <person name="Choi E."/>
            <person name="Lee S.E."/>
            <person name="Jeon J."/>
            <person name="Kim H."/>
            <person name="Choi G."/>
            <person name="Song H."/>
            <person name="Lee J."/>
            <person name="Lee S.C."/>
            <person name="Kwon J.K."/>
            <person name="Lee H.Y."/>
            <person name="Koo N."/>
            <person name="Hong Y."/>
            <person name="Kim R.W."/>
            <person name="Kang W.H."/>
            <person name="Huh J.H."/>
            <person name="Kang B.C."/>
            <person name="Yang T.J."/>
            <person name="Lee Y.H."/>
            <person name="Bennetzen J.L."/>
            <person name="Choi D."/>
        </authorList>
    </citation>
    <scope>NUCLEOTIDE SEQUENCE [LARGE SCALE GENOMIC DNA]</scope>
    <source>
        <strain evidence="3">cv. CM334</strain>
    </source>
</reference>
<keyword evidence="3" id="KW-1185">Reference proteome</keyword>
<protein>
    <recommendedName>
        <fullName evidence="4">CBS domain-containing protein CBSX5-like</fullName>
    </recommendedName>
</protein>
<dbReference type="STRING" id="4072.A0A2G2Z1F5"/>
<feature type="compositionally biased region" description="Basic and acidic residues" evidence="1">
    <location>
        <begin position="9"/>
        <end position="33"/>
    </location>
</feature>
<dbReference type="Gramene" id="PHT75819">
    <property type="protein sequence ID" value="PHT75819"/>
    <property type="gene ID" value="T459_19341"/>
</dbReference>
<feature type="region of interest" description="Disordered" evidence="1">
    <location>
        <begin position="1"/>
        <end position="41"/>
    </location>
</feature>
<dbReference type="EMBL" id="AYRZ02000007">
    <property type="protein sequence ID" value="PHT75819.1"/>
    <property type="molecule type" value="Genomic_DNA"/>
</dbReference>
<evidence type="ECO:0000256" key="1">
    <source>
        <dbReference type="SAM" id="MobiDB-lite"/>
    </source>
</evidence>
<accession>A0A2G2Z1F5</accession>
<evidence type="ECO:0000313" key="2">
    <source>
        <dbReference type="EMBL" id="PHT75819.1"/>
    </source>
</evidence>
<gene>
    <name evidence="2" type="ORF">T459_19341</name>
</gene>
<dbReference type="Gene3D" id="3.10.580.10">
    <property type="entry name" value="CBS-domain"/>
    <property type="match status" value="1"/>
</dbReference>
<dbReference type="AlphaFoldDB" id="A0A2G2Z1F5"/>
<dbReference type="Proteomes" id="UP000222542">
    <property type="component" value="Unassembled WGS sequence"/>
</dbReference>
<organism evidence="2 3">
    <name type="scientific">Capsicum annuum</name>
    <name type="common">Capsicum pepper</name>
    <dbReference type="NCBI Taxonomy" id="4072"/>
    <lineage>
        <taxon>Eukaryota</taxon>
        <taxon>Viridiplantae</taxon>
        <taxon>Streptophyta</taxon>
        <taxon>Embryophyta</taxon>
        <taxon>Tracheophyta</taxon>
        <taxon>Spermatophyta</taxon>
        <taxon>Magnoliopsida</taxon>
        <taxon>eudicotyledons</taxon>
        <taxon>Gunneridae</taxon>
        <taxon>Pentapetalae</taxon>
        <taxon>asterids</taxon>
        <taxon>lamiids</taxon>
        <taxon>Solanales</taxon>
        <taxon>Solanaceae</taxon>
        <taxon>Solanoideae</taxon>
        <taxon>Capsiceae</taxon>
        <taxon>Capsicum</taxon>
    </lineage>
</organism>
<sequence>MLPPNFVKQVERPKWKRDREPDEARKRKDEWSQSRKGTQMTCCNYGESNHNAKGCCKEKSTENASTKEKIPMMESNSQSRIVGQEDDLEQIQVATQDFEPDGPDVGNEEDPPLRPMVYPESESLVEKLMTRGVPTGEISSSTLAYCDEAVAAAITTLSSGDLMAYIDCGGPPESLIGLVKMRLQEKKLGLRMELMDEEFPASSSTSLASSCSFNDESRLSKNVSGQSSARWSDTITCHPGSLLVAVLIQALAHHASSIWVIDEDHDLVGVVKFKAILKVFWSIANARLQT</sequence>
<dbReference type="SUPFAM" id="SSF54631">
    <property type="entry name" value="CBS-domain pair"/>
    <property type="match status" value="1"/>
</dbReference>
<evidence type="ECO:0008006" key="4">
    <source>
        <dbReference type="Google" id="ProtNLM"/>
    </source>
</evidence>